<accession>A0A0E9T9H6</accession>
<protein>
    <submittedName>
        <fullName evidence="1">Uncharacterized protein</fullName>
    </submittedName>
</protein>
<proteinExistence type="predicted"/>
<sequence>MMFMMIHCGSSSFFITYIFGADI</sequence>
<organism evidence="1">
    <name type="scientific">Anguilla anguilla</name>
    <name type="common">European freshwater eel</name>
    <name type="synonym">Muraena anguilla</name>
    <dbReference type="NCBI Taxonomy" id="7936"/>
    <lineage>
        <taxon>Eukaryota</taxon>
        <taxon>Metazoa</taxon>
        <taxon>Chordata</taxon>
        <taxon>Craniata</taxon>
        <taxon>Vertebrata</taxon>
        <taxon>Euteleostomi</taxon>
        <taxon>Actinopterygii</taxon>
        <taxon>Neopterygii</taxon>
        <taxon>Teleostei</taxon>
        <taxon>Anguilliformes</taxon>
        <taxon>Anguillidae</taxon>
        <taxon>Anguilla</taxon>
    </lineage>
</organism>
<dbReference type="AlphaFoldDB" id="A0A0E9T9H6"/>
<dbReference type="EMBL" id="GBXM01059179">
    <property type="protein sequence ID" value="JAH49398.1"/>
    <property type="molecule type" value="Transcribed_RNA"/>
</dbReference>
<reference evidence="1" key="1">
    <citation type="submission" date="2014-11" db="EMBL/GenBank/DDBJ databases">
        <authorList>
            <person name="Amaro Gonzalez C."/>
        </authorList>
    </citation>
    <scope>NUCLEOTIDE SEQUENCE</scope>
</reference>
<name>A0A0E9T9H6_ANGAN</name>
<reference evidence="1" key="2">
    <citation type="journal article" date="2015" name="Fish Shellfish Immunol.">
        <title>Early steps in the European eel (Anguilla anguilla)-Vibrio vulnificus interaction in the gills: Role of the RtxA13 toxin.</title>
        <authorList>
            <person name="Callol A."/>
            <person name="Pajuelo D."/>
            <person name="Ebbesson L."/>
            <person name="Teles M."/>
            <person name="MacKenzie S."/>
            <person name="Amaro C."/>
        </authorList>
    </citation>
    <scope>NUCLEOTIDE SEQUENCE</scope>
</reference>
<evidence type="ECO:0000313" key="1">
    <source>
        <dbReference type="EMBL" id="JAH49398.1"/>
    </source>
</evidence>